<dbReference type="PANTHER" id="PTHR42789:SF1">
    <property type="entry name" value="D-ISOMER SPECIFIC 2-HYDROXYACID DEHYDROGENASE FAMILY PROTEIN (AFU_ORTHOLOGUE AFUA_6G10090)"/>
    <property type="match status" value="1"/>
</dbReference>
<name>A0A225MBT2_9BURK</name>
<dbReference type="FunFam" id="3.40.50.720:FF:000203">
    <property type="entry name" value="D-3-phosphoglycerate dehydrogenase (SerA)"/>
    <property type="match status" value="1"/>
</dbReference>
<sequence length="310" mass="31952">MKLIISEFMDEAAVGKLAQAFDTIYDPGLVDDRPALLAALAQADALIVRNRSRVDQALLQAAPALRVVGRLGVGLDNIDVAACAQRGIEVIPATGANAQAVAEYVIGTAMVLLRGYWAGSAATGAGDWPRAALSQGREISGKCLGLVGFGGIGRLTAGLAQALGMQVVAHDPMLAPDAAVWGQAAVHPARLDEVLAQADVVSLHVPLTEQTRGLIGREALSRMRRNAILINTSRGGIVDEAALGEALKAGRLGGAAIDVYAQEPLPGGGPLADAPNLLLTPHVAGVTAESNVRVSSLIAERVMEFMKASA</sequence>
<evidence type="ECO:0000256" key="1">
    <source>
        <dbReference type="ARBA" id="ARBA00005854"/>
    </source>
</evidence>
<organism evidence="7 8">
    <name type="scientific">Candidimonas nitroreducens</name>
    <dbReference type="NCBI Taxonomy" id="683354"/>
    <lineage>
        <taxon>Bacteria</taxon>
        <taxon>Pseudomonadati</taxon>
        <taxon>Pseudomonadota</taxon>
        <taxon>Betaproteobacteria</taxon>
        <taxon>Burkholderiales</taxon>
        <taxon>Alcaligenaceae</taxon>
        <taxon>Candidimonas</taxon>
    </lineage>
</organism>
<dbReference type="InterPro" id="IPR050857">
    <property type="entry name" value="D-2-hydroxyacid_DH"/>
</dbReference>
<protein>
    <submittedName>
        <fullName evidence="7">3-phosphoglycerate dehydrogenase</fullName>
    </submittedName>
</protein>
<evidence type="ECO:0000256" key="3">
    <source>
        <dbReference type="ARBA" id="ARBA00023027"/>
    </source>
</evidence>
<feature type="domain" description="D-isomer specific 2-hydroxyacid dehydrogenase catalytic" evidence="5">
    <location>
        <begin position="31"/>
        <end position="307"/>
    </location>
</feature>
<evidence type="ECO:0000256" key="4">
    <source>
        <dbReference type="RuleBase" id="RU003719"/>
    </source>
</evidence>
<evidence type="ECO:0000313" key="7">
    <source>
        <dbReference type="EMBL" id="OWT58142.1"/>
    </source>
</evidence>
<dbReference type="InterPro" id="IPR029753">
    <property type="entry name" value="D-isomer_DH_CS"/>
</dbReference>
<proteinExistence type="inferred from homology"/>
<dbReference type="PANTHER" id="PTHR42789">
    <property type="entry name" value="D-ISOMER SPECIFIC 2-HYDROXYACID DEHYDROGENASE FAMILY PROTEIN (AFU_ORTHOLOGUE AFUA_6G10090)"/>
    <property type="match status" value="1"/>
</dbReference>
<evidence type="ECO:0000259" key="6">
    <source>
        <dbReference type="Pfam" id="PF02826"/>
    </source>
</evidence>
<dbReference type="InterPro" id="IPR006139">
    <property type="entry name" value="D-isomer_2_OHA_DH_cat_dom"/>
</dbReference>
<evidence type="ECO:0000256" key="2">
    <source>
        <dbReference type="ARBA" id="ARBA00023002"/>
    </source>
</evidence>
<keyword evidence="2 4" id="KW-0560">Oxidoreductase</keyword>
<dbReference type="AlphaFoldDB" id="A0A225MBT2"/>
<dbReference type="EMBL" id="NJIH01000008">
    <property type="protein sequence ID" value="OWT58142.1"/>
    <property type="molecule type" value="Genomic_DNA"/>
</dbReference>
<dbReference type="GO" id="GO:0051287">
    <property type="term" value="F:NAD binding"/>
    <property type="evidence" value="ECO:0007669"/>
    <property type="project" value="InterPro"/>
</dbReference>
<dbReference type="Proteomes" id="UP000214603">
    <property type="component" value="Unassembled WGS sequence"/>
</dbReference>
<dbReference type="CDD" id="cd12173">
    <property type="entry name" value="PGDH_4"/>
    <property type="match status" value="1"/>
</dbReference>
<dbReference type="Pfam" id="PF02826">
    <property type="entry name" value="2-Hacid_dh_C"/>
    <property type="match status" value="1"/>
</dbReference>
<dbReference type="RefSeq" id="WP_088604053.1">
    <property type="nucleotide sequence ID" value="NZ_NJIH01000008.1"/>
</dbReference>
<dbReference type="Pfam" id="PF00389">
    <property type="entry name" value="2-Hacid_dh"/>
    <property type="match status" value="1"/>
</dbReference>
<evidence type="ECO:0000259" key="5">
    <source>
        <dbReference type="Pfam" id="PF00389"/>
    </source>
</evidence>
<dbReference type="InterPro" id="IPR006140">
    <property type="entry name" value="D-isomer_DH_NAD-bd"/>
</dbReference>
<dbReference type="PROSITE" id="PS00670">
    <property type="entry name" value="D_2_HYDROXYACID_DH_2"/>
    <property type="match status" value="1"/>
</dbReference>
<dbReference type="OrthoDB" id="9805416at2"/>
<feature type="domain" description="D-isomer specific 2-hydroxyacid dehydrogenase NAD-binding" evidence="6">
    <location>
        <begin position="107"/>
        <end position="284"/>
    </location>
</feature>
<dbReference type="SUPFAM" id="SSF51735">
    <property type="entry name" value="NAD(P)-binding Rossmann-fold domains"/>
    <property type="match status" value="1"/>
</dbReference>
<dbReference type="PROSITE" id="PS00671">
    <property type="entry name" value="D_2_HYDROXYACID_DH_3"/>
    <property type="match status" value="1"/>
</dbReference>
<keyword evidence="8" id="KW-1185">Reference proteome</keyword>
<dbReference type="InterPro" id="IPR036291">
    <property type="entry name" value="NAD(P)-bd_dom_sf"/>
</dbReference>
<dbReference type="Gene3D" id="3.40.50.720">
    <property type="entry name" value="NAD(P)-binding Rossmann-like Domain"/>
    <property type="match status" value="2"/>
</dbReference>
<keyword evidence="3" id="KW-0520">NAD</keyword>
<dbReference type="SUPFAM" id="SSF52283">
    <property type="entry name" value="Formate/glycerate dehydrogenase catalytic domain-like"/>
    <property type="match status" value="1"/>
</dbReference>
<comment type="caution">
    <text evidence="7">The sequence shown here is derived from an EMBL/GenBank/DDBJ whole genome shotgun (WGS) entry which is preliminary data.</text>
</comment>
<gene>
    <name evidence="7" type="ORF">CEY11_14075</name>
</gene>
<dbReference type="GO" id="GO:0016616">
    <property type="term" value="F:oxidoreductase activity, acting on the CH-OH group of donors, NAD or NADP as acceptor"/>
    <property type="evidence" value="ECO:0007669"/>
    <property type="project" value="InterPro"/>
</dbReference>
<reference evidence="8" key="1">
    <citation type="submission" date="2017-06" db="EMBL/GenBank/DDBJ databases">
        <title>Herbaspirillum phytohormonus sp. nov., isolated from the root nodule of Robinia pseudoacacia in lead-zinc mine.</title>
        <authorList>
            <person name="Fan M."/>
            <person name="Lin Y."/>
        </authorList>
    </citation>
    <scope>NUCLEOTIDE SEQUENCE [LARGE SCALE GENOMIC DNA]</scope>
    <source>
        <strain evidence="8">SC-089</strain>
    </source>
</reference>
<accession>A0A225MBT2</accession>
<evidence type="ECO:0000313" key="8">
    <source>
        <dbReference type="Proteomes" id="UP000214603"/>
    </source>
</evidence>
<comment type="similarity">
    <text evidence="1 4">Belongs to the D-isomer specific 2-hydroxyacid dehydrogenase family.</text>
</comment>